<dbReference type="SUPFAM" id="SSF53474">
    <property type="entry name" value="alpha/beta-Hydrolases"/>
    <property type="match status" value="1"/>
</dbReference>
<evidence type="ECO:0000313" key="2">
    <source>
        <dbReference type="EMBL" id="GAA4899094.1"/>
    </source>
</evidence>
<dbReference type="PANTHER" id="PTHR43798">
    <property type="entry name" value="MONOACYLGLYCEROL LIPASE"/>
    <property type="match status" value="1"/>
</dbReference>
<dbReference type="InterPro" id="IPR000073">
    <property type="entry name" value="AB_hydrolase_1"/>
</dbReference>
<dbReference type="GO" id="GO:0016787">
    <property type="term" value="F:hydrolase activity"/>
    <property type="evidence" value="ECO:0007669"/>
    <property type="project" value="UniProtKB-KW"/>
</dbReference>
<keyword evidence="2" id="KW-0378">Hydrolase</keyword>
<name>A0ABP9FDC6_9GAMM</name>
<dbReference type="InterPro" id="IPR029058">
    <property type="entry name" value="AB_hydrolase_fold"/>
</dbReference>
<dbReference type="InterPro" id="IPR000639">
    <property type="entry name" value="Epox_hydrolase-like"/>
</dbReference>
<dbReference type="PRINTS" id="PR00412">
    <property type="entry name" value="EPOXHYDRLASE"/>
</dbReference>
<dbReference type="Gene3D" id="3.40.50.1820">
    <property type="entry name" value="alpha/beta hydrolase"/>
    <property type="match status" value="1"/>
</dbReference>
<dbReference type="Proteomes" id="UP001499988">
    <property type="component" value="Unassembled WGS sequence"/>
</dbReference>
<proteinExistence type="predicted"/>
<dbReference type="EMBL" id="BAABJZ010000101">
    <property type="protein sequence ID" value="GAA4899094.1"/>
    <property type="molecule type" value="Genomic_DNA"/>
</dbReference>
<feature type="domain" description="AB hydrolase-1" evidence="1">
    <location>
        <begin position="2"/>
        <end position="242"/>
    </location>
</feature>
<gene>
    <name evidence="2" type="ORF">GCM10023333_35790</name>
</gene>
<dbReference type="Pfam" id="PF00561">
    <property type="entry name" value="Abhydrolase_1"/>
    <property type="match status" value="1"/>
</dbReference>
<evidence type="ECO:0000313" key="3">
    <source>
        <dbReference type="Proteomes" id="UP001499988"/>
    </source>
</evidence>
<dbReference type="InterPro" id="IPR050266">
    <property type="entry name" value="AB_hydrolase_sf"/>
</dbReference>
<dbReference type="PRINTS" id="PR00111">
    <property type="entry name" value="ABHYDROLASE"/>
</dbReference>
<protein>
    <submittedName>
        <fullName evidence="2">Alpha/beta hydrolase</fullName>
    </submittedName>
</protein>
<keyword evidence="3" id="KW-1185">Reference proteome</keyword>
<reference evidence="3" key="1">
    <citation type="journal article" date="2019" name="Int. J. Syst. Evol. Microbiol.">
        <title>The Global Catalogue of Microorganisms (GCM) 10K type strain sequencing project: providing services to taxonomists for standard genome sequencing and annotation.</title>
        <authorList>
            <consortium name="The Broad Institute Genomics Platform"/>
            <consortium name="The Broad Institute Genome Sequencing Center for Infectious Disease"/>
            <person name="Wu L."/>
            <person name="Ma J."/>
        </authorList>
    </citation>
    <scope>NUCLEOTIDE SEQUENCE [LARGE SCALE GENOMIC DNA]</scope>
    <source>
        <strain evidence="3">JCM 18401</strain>
    </source>
</reference>
<accession>A0ABP9FDC6</accession>
<sequence length="258" mass="29050">MILALHGWLDNSESFAPLAQILVPMGYQLLALDWPGHGHSGHRGQGTDYHFLDNLYELDQVMAQLPQSPYCLLGHSMGGILASLYAGVYPERVQRLISIEAVGPLTSVAEETVERMRAGFASRRPRPRSRPLLLSSLIQARLQGSGLTPPLVEQLLRRNLHIEAPTEPVRWRSDPRLRRRSAWMMTEPQAHAIWSQVAAPALFLLGEQGFPKLRDAWQQRQGWIPHALKQLVPGAHHCHMTDPEPVAQAVHRFLGHER</sequence>
<dbReference type="PANTHER" id="PTHR43798:SF33">
    <property type="entry name" value="HYDROLASE, PUTATIVE (AFU_ORTHOLOGUE AFUA_2G14860)-RELATED"/>
    <property type="match status" value="1"/>
</dbReference>
<organism evidence="2 3">
    <name type="scientific">Ferrimonas pelagia</name>
    <dbReference type="NCBI Taxonomy" id="1177826"/>
    <lineage>
        <taxon>Bacteria</taxon>
        <taxon>Pseudomonadati</taxon>
        <taxon>Pseudomonadota</taxon>
        <taxon>Gammaproteobacteria</taxon>
        <taxon>Alteromonadales</taxon>
        <taxon>Ferrimonadaceae</taxon>
        <taxon>Ferrimonas</taxon>
    </lineage>
</organism>
<comment type="caution">
    <text evidence="2">The sequence shown here is derived from an EMBL/GenBank/DDBJ whole genome shotgun (WGS) entry which is preliminary data.</text>
</comment>
<evidence type="ECO:0000259" key="1">
    <source>
        <dbReference type="Pfam" id="PF00561"/>
    </source>
</evidence>